<feature type="transmembrane region" description="Helical" evidence="1">
    <location>
        <begin position="109"/>
        <end position="127"/>
    </location>
</feature>
<evidence type="ECO:0000313" key="3">
    <source>
        <dbReference type="Proteomes" id="UP001156882"/>
    </source>
</evidence>
<organism evidence="2 3">
    <name type="scientific">Labrys miyagiensis</name>
    <dbReference type="NCBI Taxonomy" id="346912"/>
    <lineage>
        <taxon>Bacteria</taxon>
        <taxon>Pseudomonadati</taxon>
        <taxon>Pseudomonadota</taxon>
        <taxon>Alphaproteobacteria</taxon>
        <taxon>Hyphomicrobiales</taxon>
        <taxon>Xanthobacteraceae</taxon>
        <taxon>Labrys</taxon>
    </lineage>
</organism>
<dbReference type="EMBL" id="BSPC01000014">
    <property type="protein sequence ID" value="GLS18636.1"/>
    <property type="molecule type" value="Genomic_DNA"/>
</dbReference>
<feature type="transmembrane region" description="Helical" evidence="1">
    <location>
        <begin position="304"/>
        <end position="321"/>
    </location>
</feature>
<feature type="transmembrane region" description="Helical" evidence="1">
    <location>
        <begin position="7"/>
        <end position="28"/>
    </location>
</feature>
<gene>
    <name evidence="2" type="ORF">GCM10007874_16530</name>
</gene>
<accession>A0ABQ6CK96</accession>
<feature type="transmembrane region" description="Helical" evidence="1">
    <location>
        <begin position="242"/>
        <end position="259"/>
    </location>
</feature>
<keyword evidence="1" id="KW-0812">Transmembrane</keyword>
<reference evidence="3" key="1">
    <citation type="journal article" date="2019" name="Int. J. Syst. Evol. Microbiol.">
        <title>The Global Catalogue of Microorganisms (GCM) 10K type strain sequencing project: providing services to taxonomists for standard genome sequencing and annotation.</title>
        <authorList>
            <consortium name="The Broad Institute Genomics Platform"/>
            <consortium name="The Broad Institute Genome Sequencing Center for Infectious Disease"/>
            <person name="Wu L."/>
            <person name="Ma J."/>
        </authorList>
    </citation>
    <scope>NUCLEOTIDE SEQUENCE [LARGE SCALE GENOMIC DNA]</scope>
    <source>
        <strain evidence="3">NBRC 101365</strain>
    </source>
</reference>
<comment type="caution">
    <text evidence="2">The sequence shown here is derived from an EMBL/GenBank/DDBJ whole genome shotgun (WGS) entry which is preliminary data.</text>
</comment>
<keyword evidence="1" id="KW-1133">Transmembrane helix</keyword>
<protein>
    <recommendedName>
        <fullName evidence="4">Glucosyl transferase GtrII</fullName>
    </recommendedName>
</protein>
<evidence type="ECO:0008006" key="4">
    <source>
        <dbReference type="Google" id="ProtNLM"/>
    </source>
</evidence>
<proteinExistence type="predicted"/>
<name>A0ABQ6CK96_9HYPH</name>
<evidence type="ECO:0000313" key="2">
    <source>
        <dbReference type="EMBL" id="GLS18636.1"/>
    </source>
</evidence>
<feature type="transmembrane region" description="Helical" evidence="1">
    <location>
        <begin position="333"/>
        <end position="354"/>
    </location>
</feature>
<feature type="transmembrane region" description="Helical" evidence="1">
    <location>
        <begin position="48"/>
        <end position="73"/>
    </location>
</feature>
<feature type="transmembrane region" description="Helical" evidence="1">
    <location>
        <begin position="156"/>
        <end position="188"/>
    </location>
</feature>
<feature type="transmembrane region" description="Helical" evidence="1">
    <location>
        <begin position="80"/>
        <end position="103"/>
    </location>
</feature>
<keyword evidence="3" id="KW-1185">Reference proteome</keyword>
<feature type="transmembrane region" description="Helical" evidence="1">
    <location>
        <begin position="266"/>
        <end position="284"/>
    </location>
</feature>
<sequence length="441" mass="48453">MKNSAASSAYVVGTIGLLLAGFILNSLYQVGLYSDGAYYFLGLLSERFYFVSSWYRLGAIVLTQTFFLAALHLGATSINILAMLHSANLVLVPTLCFAASTWILRANPLALVANTVAIASCYIPVSFYAVGEFNALYALFWLTLALLLFVERRDKAYFRLITGLGLFMVASYELTVITGLILAAICACRRAAETQEGTRHAWKIAIIVFLAGSLYGLAGIVFPRDPANASSFGRALFELSENRILFGLCGITFLSAIAAYSRPARILALAAVAAGLWLFVERLHAPISTTELNLGDQSGQRAQVFPILLVAAAGLVVARIRPDWLAFKAGGRAWPLLVPLATVFLVYGSDLVAWRGFTRDICRELQSPSADASQIAAFFGQNRVIRYGWYWNWPVISVLYRPVESQRILLDPHYQGWLPFERPEDAPDISRYKASSSLCNP</sequence>
<evidence type="ECO:0000256" key="1">
    <source>
        <dbReference type="SAM" id="Phobius"/>
    </source>
</evidence>
<feature type="transmembrane region" description="Helical" evidence="1">
    <location>
        <begin position="200"/>
        <end position="222"/>
    </location>
</feature>
<dbReference type="RefSeq" id="WP_284311503.1">
    <property type="nucleotide sequence ID" value="NZ_BSPC01000014.1"/>
</dbReference>
<keyword evidence="1" id="KW-0472">Membrane</keyword>
<dbReference type="Proteomes" id="UP001156882">
    <property type="component" value="Unassembled WGS sequence"/>
</dbReference>
<feature type="transmembrane region" description="Helical" evidence="1">
    <location>
        <begin position="134"/>
        <end position="150"/>
    </location>
</feature>